<feature type="domain" description="HTH gntR-type" evidence="4">
    <location>
        <begin position="22"/>
        <end position="90"/>
    </location>
</feature>
<gene>
    <name evidence="5" type="ORF">ENQ20_05610</name>
</gene>
<evidence type="ECO:0000256" key="3">
    <source>
        <dbReference type="ARBA" id="ARBA00023163"/>
    </source>
</evidence>
<evidence type="ECO:0000313" key="5">
    <source>
        <dbReference type="EMBL" id="HDX30955.1"/>
    </source>
</evidence>
<keyword evidence="3" id="KW-0804">Transcription</keyword>
<dbReference type="SMART" id="SM00345">
    <property type="entry name" value="HTH_GNTR"/>
    <property type="match status" value="1"/>
</dbReference>
<dbReference type="PROSITE" id="PS50949">
    <property type="entry name" value="HTH_GNTR"/>
    <property type="match status" value="1"/>
</dbReference>
<keyword evidence="2" id="KW-0238">DNA-binding</keyword>
<evidence type="ECO:0000256" key="2">
    <source>
        <dbReference type="ARBA" id="ARBA00023125"/>
    </source>
</evidence>
<dbReference type="SMART" id="SM00866">
    <property type="entry name" value="UTRA"/>
    <property type="match status" value="1"/>
</dbReference>
<name>A0A7C1FRU1_9CHLR</name>
<dbReference type="Gene3D" id="3.40.1410.10">
    <property type="entry name" value="Chorismate lyase-like"/>
    <property type="match status" value="1"/>
</dbReference>
<evidence type="ECO:0000256" key="1">
    <source>
        <dbReference type="ARBA" id="ARBA00023015"/>
    </source>
</evidence>
<dbReference type="Pfam" id="PF07702">
    <property type="entry name" value="UTRA"/>
    <property type="match status" value="1"/>
</dbReference>
<dbReference type="InterPro" id="IPR011663">
    <property type="entry name" value="UTRA"/>
</dbReference>
<dbReference type="Pfam" id="PF00392">
    <property type="entry name" value="GntR"/>
    <property type="match status" value="1"/>
</dbReference>
<dbReference type="CDD" id="cd07377">
    <property type="entry name" value="WHTH_GntR"/>
    <property type="match status" value="1"/>
</dbReference>
<dbReference type="PANTHER" id="PTHR44846:SF1">
    <property type="entry name" value="MANNOSYL-D-GLYCERATE TRANSPORT_METABOLISM SYSTEM REPRESSOR MNGR-RELATED"/>
    <property type="match status" value="1"/>
</dbReference>
<dbReference type="GO" id="GO:0003700">
    <property type="term" value="F:DNA-binding transcription factor activity"/>
    <property type="evidence" value="ECO:0007669"/>
    <property type="project" value="InterPro"/>
</dbReference>
<dbReference type="InterPro" id="IPR036388">
    <property type="entry name" value="WH-like_DNA-bd_sf"/>
</dbReference>
<dbReference type="InterPro" id="IPR050679">
    <property type="entry name" value="Bact_HTH_transcr_reg"/>
</dbReference>
<dbReference type="Gene3D" id="1.10.10.10">
    <property type="entry name" value="Winged helix-like DNA-binding domain superfamily/Winged helix DNA-binding domain"/>
    <property type="match status" value="1"/>
</dbReference>
<organism evidence="5">
    <name type="scientific">Caldilinea aerophila</name>
    <dbReference type="NCBI Taxonomy" id="133453"/>
    <lineage>
        <taxon>Bacteria</taxon>
        <taxon>Bacillati</taxon>
        <taxon>Chloroflexota</taxon>
        <taxon>Caldilineae</taxon>
        <taxon>Caldilineales</taxon>
        <taxon>Caldilineaceae</taxon>
        <taxon>Caldilinea</taxon>
    </lineage>
</organism>
<dbReference type="PANTHER" id="PTHR44846">
    <property type="entry name" value="MANNOSYL-D-GLYCERATE TRANSPORT/METABOLISM SYSTEM REPRESSOR MNGR-RELATED"/>
    <property type="match status" value="1"/>
</dbReference>
<keyword evidence="1" id="KW-0805">Transcription regulation</keyword>
<protein>
    <submittedName>
        <fullName evidence="5">GntR family transcriptional regulator</fullName>
    </submittedName>
</protein>
<dbReference type="EMBL" id="DSMG01000062">
    <property type="protein sequence ID" value="HDX30955.1"/>
    <property type="molecule type" value="Genomic_DNA"/>
</dbReference>
<dbReference type="InterPro" id="IPR000524">
    <property type="entry name" value="Tscrpt_reg_HTH_GntR"/>
</dbReference>
<dbReference type="AlphaFoldDB" id="A0A7C1FRU1"/>
<dbReference type="SUPFAM" id="SSF46785">
    <property type="entry name" value="Winged helix' DNA-binding domain"/>
    <property type="match status" value="1"/>
</dbReference>
<dbReference type="SUPFAM" id="SSF64288">
    <property type="entry name" value="Chorismate lyase-like"/>
    <property type="match status" value="1"/>
</dbReference>
<accession>A0A7C1FRU1</accession>
<reference evidence="5" key="1">
    <citation type="journal article" date="2020" name="mSystems">
        <title>Genome- and Community-Level Interaction Insights into Carbon Utilization and Element Cycling Functions of Hydrothermarchaeota in Hydrothermal Sediment.</title>
        <authorList>
            <person name="Zhou Z."/>
            <person name="Liu Y."/>
            <person name="Xu W."/>
            <person name="Pan J."/>
            <person name="Luo Z.H."/>
            <person name="Li M."/>
        </authorList>
    </citation>
    <scope>NUCLEOTIDE SEQUENCE [LARGE SCALE GENOMIC DNA]</scope>
    <source>
        <strain evidence="5">SpSt-289</strain>
    </source>
</reference>
<proteinExistence type="predicted"/>
<dbReference type="GO" id="GO:0045892">
    <property type="term" value="P:negative regulation of DNA-templated transcription"/>
    <property type="evidence" value="ECO:0007669"/>
    <property type="project" value="TreeGrafter"/>
</dbReference>
<sequence length="278" mass="31456">MMATTGTTQLRLQASIDHSSPIPYYVQIKNVLRDLIEHGEWKPGDLLPGEPELCHIFGVSRTVVRQALQELSYEGLLVRERGRGTFVAEPKISESLLQRLTGFYQDMADRGHPPVTQVLKQEIVAAGPKIAAYLQVEPGAPLIQLDRLRFVKGEPIVLVSTFLPHFLCPQVMHADFTRQSLYVFLERECGLFIVRGRRFIEAVTANEYEARLLNVPKGAPLLKLESVSYLEGGKPIEYYYAFHRADRSRFEAELVRVKEPTKPTESVVLPRSNDLKDA</sequence>
<evidence type="ECO:0000259" key="4">
    <source>
        <dbReference type="PROSITE" id="PS50949"/>
    </source>
</evidence>
<dbReference type="PRINTS" id="PR00035">
    <property type="entry name" value="HTHGNTR"/>
</dbReference>
<comment type="caution">
    <text evidence="5">The sequence shown here is derived from an EMBL/GenBank/DDBJ whole genome shotgun (WGS) entry which is preliminary data.</text>
</comment>
<dbReference type="GO" id="GO:0003677">
    <property type="term" value="F:DNA binding"/>
    <property type="evidence" value="ECO:0007669"/>
    <property type="project" value="UniProtKB-KW"/>
</dbReference>
<dbReference type="FunFam" id="1.10.10.10:FF:000079">
    <property type="entry name" value="GntR family transcriptional regulator"/>
    <property type="match status" value="1"/>
</dbReference>
<dbReference type="InterPro" id="IPR028978">
    <property type="entry name" value="Chorismate_lyase_/UTRA_dom_sf"/>
</dbReference>
<dbReference type="InterPro" id="IPR036390">
    <property type="entry name" value="WH_DNA-bd_sf"/>
</dbReference>